<evidence type="ECO:0000313" key="4">
    <source>
        <dbReference type="EMBL" id="RPB13559.1"/>
    </source>
</evidence>
<dbReference type="STRING" id="1392247.A0A3N4KVW2"/>
<feature type="region of interest" description="Disordered" evidence="2">
    <location>
        <begin position="224"/>
        <end position="261"/>
    </location>
</feature>
<proteinExistence type="predicted"/>
<dbReference type="OrthoDB" id="5429395at2759"/>
<dbReference type="Pfam" id="PF15456">
    <property type="entry name" value="Uds1"/>
    <property type="match status" value="1"/>
</dbReference>
<name>A0A3N4KVW2_9PEZI</name>
<evidence type="ECO:0000256" key="2">
    <source>
        <dbReference type="SAM" id="MobiDB-lite"/>
    </source>
</evidence>
<evidence type="ECO:0000313" key="5">
    <source>
        <dbReference type="Proteomes" id="UP000277580"/>
    </source>
</evidence>
<evidence type="ECO:0000256" key="1">
    <source>
        <dbReference type="SAM" id="Coils"/>
    </source>
</evidence>
<gene>
    <name evidence="4" type="ORF">P167DRAFT_552987</name>
</gene>
<protein>
    <recommendedName>
        <fullName evidence="3">Up-regulated during septation protein 1 domain-containing protein</fullName>
    </recommendedName>
</protein>
<dbReference type="InterPro" id="IPR029191">
    <property type="entry name" value="Uds1"/>
</dbReference>
<feature type="region of interest" description="Disordered" evidence="2">
    <location>
        <begin position="1"/>
        <end position="20"/>
    </location>
</feature>
<sequence length="449" mass="49308">MSLFPFPARGGSIDVPPPVPPKHVAACVVTTKAPKHKKSSASLSKGSLESLVNLYTSRNASPTKQLSLDTTVVPAAASPPSSPDTPKTSTLTRAKGVFVSRRKGSSSSDLDTLTTVQENCMDSPTIPGRPALPPSWRNASQPFSTPPLASTSTSVSPTERPISPFCLPDTTWPDTPWPVPPKAALQRSPAFLDREKPAIEKTVTFERERPADVRAVVKYMERPLSPPLTRPRADSAPTLTTTRHRRKKNSFSGPLPQGVRPAKAPTHYTYSQLQSLQLTARQRSEAFGVLGTRDVEVLSRELGGLETRCQYLRETHRSLRSGRKALQKRMLGYLRSAASEGVKRECLLRQEEALAELDVAIEDWEDKLEKAEERRALVKEKLLEHMAAALCVGSCGCSPLEKGMATPPATPERRKRSDKEYHMESITIYALLADVQQEINRSSGPNEYS</sequence>
<evidence type="ECO:0000259" key="3">
    <source>
        <dbReference type="Pfam" id="PF15456"/>
    </source>
</evidence>
<feature type="domain" description="Up-regulated during septation protein 1" evidence="3">
    <location>
        <begin position="274"/>
        <end position="391"/>
    </location>
</feature>
<keyword evidence="5" id="KW-1185">Reference proteome</keyword>
<organism evidence="4 5">
    <name type="scientific">Morchella conica CCBAS932</name>
    <dbReference type="NCBI Taxonomy" id="1392247"/>
    <lineage>
        <taxon>Eukaryota</taxon>
        <taxon>Fungi</taxon>
        <taxon>Dikarya</taxon>
        <taxon>Ascomycota</taxon>
        <taxon>Pezizomycotina</taxon>
        <taxon>Pezizomycetes</taxon>
        <taxon>Pezizales</taxon>
        <taxon>Morchellaceae</taxon>
        <taxon>Morchella</taxon>
    </lineage>
</organism>
<keyword evidence="1" id="KW-0175">Coiled coil</keyword>
<accession>A0A3N4KVW2</accession>
<reference evidence="4 5" key="1">
    <citation type="journal article" date="2018" name="Nat. Ecol. Evol.">
        <title>Pezizomycetes genomes reveal the molecular basis of ectomycorrhizal truffle lifestyle.</title>
        <authorList>
            <person name="Murat C."/>
            <person name="Payen T."/>
            <person name="Noel B."/>
            <person name="Kuo A."/>
            <person name="Morin E."/>
            <person name="Chen J."/>
            <person name="Kohler A."/>
            <person name="Krizsan K."/>
            <person name="Balestrini R."/>
            <person name="Da Silva C."/>
            <person name="Montanini B."/>
            <person name="Hainaut M."/>
            <person name="Levati E."/>
            <person name="Barry K.W."/>
            <person name="Belfiori B."/>
            <person name="Cichocki N."/>
            <person name="Clum A."/>
            <person name="Dockter R.B."/>
            <person name="Fauchery L."/>
            <person name="Guy J."/>
            <person name="Iotti M."/>
            <person name="Le Tacon F."/>
            <person name="Lindquist E.A."/>
            <person name="Lipzen A."/>
            <person name="Malagnac F."/>
            <person name="Mello A."/>
            <person name="Molinier V."/>
            <person name="Miyauchi S."/>
            <person name="Poulain J."/>
            <person name="Riccioni C."/>
            <person name="Rubini A."/>
            <person name="Sitrit Y."/>
            <person name="Splivallo R."/>
            <person name="Traeger S."/>
            <person name="Wang M."/>
            <person name="Zifcakova L."/>
            <person name="Wipf D."/>
            <person name="Zambonelli A."/>
            <person name="Paolocci F."/>
            <person name="Nowrousian M."/>
            <person name="Ottonello S."/>
            <person name="Baldrian P."/>
            <person name="Spatafora J.W."/>
            <person name="Henrissat B."/>
            <person name="Nagy L.G."/>
            <person name="Aury J.M."/>
            <person name="Wincker P."/>
            <person name="Grigoriev I.V."/>
            <person name="Bonfante P."/>
            <person name="Martin F.M."/>
        </authorList>
    </citation>
    <scope>NUCLEOTIDE SEQUENCE [LARGE SCALE GENOMIC DNA]</scope>
    <source>
        <strain evidence="4 5">CCBAS932</strain>
    </source>
</reference>
<dbReference type="AlphaFoldDB" id="A0A3N4KVW2"/>
<feature type="coiled-coil region" evidence="1">
    <location>
        <begin position="347"/>
        <end position="388"/>
    </location>
</feature>
<dbReference type="InParanoid" id="A0A3N4KVW2"/>
<dbReference type="EMBL" id="ML119122">
    <property type="protein sequence ID" value="RPB13559.1"/>
    <property type="molecule type" value="Genomic_DNA"/>
</dbReference>
<dbReference type="Proteomes" id="UP000277580">
    <property type="component" value="Unassembled WGS sequence"/>
</dbReference>